<evidence type="ECO:0000256" key="1">
    <source>
        <dbReference type="SAM" id="MobiDB-lite"/>
    </source>
</evidence>
<accession>A0A5C1AHV8</accession>
<dbReference type="KEGG" id="lrs:PX52LOC_03677"/>
<gene>
    <name evidence="2" type="ORF">PX52LOC_03677</name>
</gene>
<name>A0A5C1AHV8_9BACT</name>
<protein>
    <submittedName>
        <fullName evidence="2">Uncharacterized protein</fullName>
    </submittedName>
</protein>
<feature type="compositionally biased region" description="Polar residues" evidence="1">
    <location>
        <begin position="1"/>
        <end position="13"/>
    </location>
</feature>
<dbReference type="RefSeq" id="WP_168219072.1">
    <property type="nucleotide sequence ID" value="NZ_CP042425.1"/>
</dbReference>
<dbReference type="AlphaFoldDB" id="A0A5C1AHV8"/>
<feature type="region of interest" description="Disordered" evidence="1">
    <location>
        <begin position="1"/>
        <end position="32"/>
    </location>
</feature>
<evidence type="ECO:0000313" key="2">
    <source>
        <dbReference type="EMBL" id="QEL16714.1"/>
    </source>
</evidence>
<proteinExistence type="predicted"/>
<keyword evidence="3" id="KW-1185">Reference proteome</keyword>
<evidence type="ECO:0000313" key="3">
    <source>
        <dbReference type="Proteomes" id="UP000324974"/>
    </source>
</evidence>
<organism evidence="2 3">
    <name type="scientific">Limnoglobus roseus</name>
    <dbReference type="NCBI Taxonomy" id="2598579"/>
    <lineage>
        <taxon>Bacteria</taxon>
        <taxon>Pseudomonadati</taxon>
        <taxon>Planctomycetota</taxon>
        <taxon>Planctomycetia</taxon>
        <taxon>Gemmatales</taxon>
        <taxon>Gemmataceae</taxon>
        <taxon>Limnoglobus</taxon>
    </lineage>
</organism>
<dbReference type="EMBL" id="CP042425">
    <property type="protein sequence ID" value="QEL16714.1"/>
    <property type="molecule type" value="Genomic_DNA"/>
</dbReference>
<reference evidence="3" key="1">
    <citation type="submission" date="2019-08" db="EMBL/GenBank/DDBJ databases">
        <title>Limnoglobus roseus gen. nov., sp. nov., a novel freshwater planctomycete with a giant genome from the family Gemmataceae.</title>
        <authorList>
            <person name="Kulichevskaya I.S."/>
            <person name="Naumoff D.G."/>
            <person name="Miroshnikov K."/>
            <person name="Ivanova A."/>
            <person name="Philippov D.A."/>
            <person name="Hakobyan A."/>
            <person name="Rijpstra I.C."/>
            <person name="Sinninghe Damste J.S."/>
            <person name="Liesack W."/>
            <person name="Dedysh S.N."/>
        </authorList>
    </citation>
    <scope>NUCLEOTIDE SEQUENCE [LARGE SCALE GENOMIC DNA]</scope>
    <source>
        <strain evidence="3">PX52</strain>
    </source>
</reference>
<dbReference type="Proteomes" id="UP000324974">
    <property type="component" value="Chromosome"/>
</dbReference>
<sequence>MFTSVSEPATVTGTAAGVGKPADEFGDGGLDRRREDAAVQGASGIGVVGGR</sequence>